<dbReference type="PANTHER" id="PTHR43232:SF2">
    <property type="entry name" value="MOLYBDENUM COFACTOR BIOSYNTHESIS PROTEIN B"/>
    <property type="match status" value="1"/>
</dbReference>
<dbReference type="InterPro" id="IPR013484">
    <property type="entry name" value="MoaB_proteobac"/>
</dbReference>
<gene>
    <name evidence="4" type="primary">moaB</name>
    <name evidence="4" type="ORF">RM573_07580</name>
</gene>
<dbReference type="Proteomes" id="UP001266357">
    <property type="component" value="Unassembled WGS sequence"/>
</dbReference>
<dbReference type="EMBL" id="JAVRIF010000003">
    <property type="protein sequence ID" value="MDT0603454.1"/>
    <property type="molecule type" value="Genomic_DNA"/>
</dbReference>
<evidence type="ECO:0000313" key="5">
    <source>
        <dbReference type="Proteomes" id="UP001266357"/>
    </source>
</evidence>
<feature type="domain" description="MoaB/Mog" evidence="3">
    <location>
        <begin position="19"/>
        <end position="163"/>
    </location>
</feature>
<dbReference type="InterPro" id="IPR036425">
    <property type="entry name" value="MoaB/Mog-like_dom_sf"/>
</dbReference>
<dbReference type="Gene3D" id="3.40.980.10">
    <property type="entry name" value="MoaB/Mog-like domain"/>
    <property type="match status" value="1"/>
</dbReference>
<keyword evidence="2" id="KW-0501">Molybdenum cofactor biosynthesis</keyword>
<comment type="pathway">
    <text evidence="2">Cofactor biosynthesis; molybdopterin biosynthesis.</text>
</comment>
<dbReference type="SUPFAM" id="SSF53218">
    <property type="entry name" value="Molybdenum cofactor biosynthesis proteins"/>
    <property type="match status" value="1"/>
</dbReference>
<comment type="similarity">
    <text evidence="2">Belongs to the MoaB/Mog family.</text>
</comment>
<organism evidence="4 5">
    <name type="scientific">Thalassotalea castellviae</name>
    <dbReference type="NCBI Taxonomy" id="3075612"/>
    <lineage>
        <taxon>Bacteria</taxon>
        <taxon>Pseudomonadati</taxon>
        <taxon>Pseudomonadota</taxon>
        <taxon>Gammaproteobacteria</taxon>
        <taxon>Alteromonadales</taxon>
        <taxon>Colwelliaceae</taxon>
        <taxon>Thalassotalea</taxon>
    </lineage>
</organism>
<accession>A0ABU2ZZX3</accession>
<dbReference type="CDD" id="cd00886">
    <property type="entry name" value="MogA_MoaB"/>
    <property type="match status" value="1"/>
</dbReference>
<dbReference type="SMART" id="SM00852">
    <property type="entry name" value="MoCF_biosynth"/>
    <property type="match status" value="1"/>
</dbReference>
<dbReference type="InterPro" id="IPR012245">
    <property type="entry name" value="MoaB"/>
</dbReference>
<dbReference type="Pfam" id="PF00994">
    <property type="entry name" value="MoCF_biosynth"/>
    <property type="match status" value="1"/>
</dbReference>
<keyword evidence="5" id="KW-1185">Reference proteome</keyword>
<comment type="caution">
    <text evidence="4">The sequence shown here is derived from an EMBL/GenBank/DDBJ whole genome shotgun (WGS) entry which is preliminary data.</text>
</comment>
<dbReference type="NCBIfam" id="TIGR02667">
    <property type="entry name" value="moaB_proteo"/>
    <property type="match status" value="1"/>
</dbReference>
<dbReference type="InterPro" id="IPR001453">
    <property type="entry name" value="MoaB/Mog_dom"/>
</dbReference>
<evidence type="ECO:0000256" key="1">
    <source>
        <dbReference type="ARBA" id="ARBA00015262"/>
    </source>
</evidence>
<dbReference type="PIRSF" id="PIRSF006443">
    <property type="entry name" value="MoaB"/>
    <property type="match status" value="1"/>
</dbReference>
<dbReference type="RefSeq" id="WP_311579631.1">
    <property type="nucleotide sequence ID" value="NZ_JAVRIF010000003.1"/>
</dbReference>
<comment type="function">
    <text evidence="2">May be involved in the biosynthesis of molybdopterin.</text>
</comment>
<evidence type="ECO:0000256" key="2">
    <source>
        <dbReference type="PIRNR" id="PIRNR006443"/>
    </source>
</evidence>
<sequence>MSSSANNHNSKAFIPLNIAVLTVSDTRDESNDTSGQLLAERVTSSGHKLAAKTIVKDDVYQLRATVSQWIADENIHAVISTGGTGFTLRDNTPEALLPLFDKNVEGFGEIFRAISLDEIGTSTIQSRAFGGIANQTVILCVPGSTNACRTAWDKLIKEQLDASHRPCNFVPHLNINTEQCETRS</sequence>
<protein>
    <recommendedName>
        <fullName evidence="1 2">Molybdenum cofactor biosynthesis protein B</fullName>
    </recommendedName>
</protein>
<proteinExistence type="inferred from homology"/>
<name>A0ABU2ZZX3_9GAMM</name>
<evidence type="ECO:0000259" key="3">
    <source>
        <dbReference type="SMART" id="SM00852"/>
    </source>
</evidence>
<dbReference type="PANTHER" id="PTHR43232">
    <property type="entry name" value="MOLYBDENUM COFACTOR BIOSYNTHESIS PROTEIN B"/>
    <property type="match status" value="1"/>
</dbReference>
<reference evidence="4 5" key="1">
    <citation type="submission" date="2023-09" db="EMBL/GenBank/DDBJ databases">
        <authorList>
            <person name="Rey-Velasco X."/>
        </authorList>
    </citation>
    <scope>NUCLEOTIDE SEQUENCE [LARGE SCALE GENOMIC DNA]</scope>
    <source>
        <strain evidence="4 5">W431</strain>
    </source>
</reference>
<evidence type="ECO:0000313" key="4">
    <source>
        <dbReference type="EMBL" id="MDT0603454.1"/>
    </source>
</evidence>
<dbReference type="NCBIfam" id="TIGR00177">
    <property type="entry name" value="molyb_syn"/>
    <property type="match status" value="1"/>
</dbReference>